<name>U6LK39_9EIME</name>
<dbReference type="GO" id="GO:0050821">
    <property type="term" value="P:protein stabilization"/>
    <property type="evidence" value="ECO:0007669"/>
    <property type="project" value="TreeGrafter"/>
</dbReference>
<dbReference type="Proteomes" id="UP000030750">
    <property type="component" value="Unassembled WGS sequence"/>
</dbReference>
<dbReference type="PANTHER" id="PTHR20922">
    <property type="entry name" value="DNL-TYPE ZINC FINGER PROTEIN"/>
    <property type="match status" value="1"/>
</dbReference>
<feature type="region of interest" description="Disordered" evidence="5">
    <location>
        <begin position="125"/>
        <end position="163"/>
    </location>
</feature>
<evidence type="ECO:0000313" key="8">
    <source>
        <dbReference type="Proteomes" id="UP000030750"/>
    </source>
</evidence>
<dbReference type="AlphaFoldDB" id="U6LK39"/>
<feature type="region of interest" description="Disordered" evidence="5">
    <location>
        <begin position="265"/>
        <end position="292"/>
    </location>
</feature>
<dbReference type="InterPro" id="IPR007853">
    <property type="entry name" value="Znf_DNL-typ"/>
</dbReference>
<dbReference type="EMBL" id="HG711359">
    <property type="protein sequence ID" value="CDJ48904.1"/>
    <property type="molecule type" value="Genomic_DNA"/>
</dbReference>
<organism evidence="7 8">
    <name type="scientific">Eimeria brunetti</name>
    <dbReference type="NCBI Taxonomy" id="51314"/>
    <lineage>
        <taxon>Eukaryota</taxon>
        <taxon>Sar</taxon>
        <taxon>Alveolata</taxon>
        <taxon>Apicomplexa</taxon>
        <taxon>Conoidasida</taxon>
        <taxon>Coccidia</taxon>
        <taxon>Eucoccidiorida</taxon>
        <taxon>Eimeriorina</taxon>
        <taxon>Eimeriidae</taxon>
        <taxon>Eimeria</taxon>
    </lineage>
</organism>
<evidence type="ECO:0000256" key="4">
    <source>
        <dbReference type="PROSITE-ProRule" id="PRU00834"/>
    </source>
</evidence>
<keyword evidence="2 4" id="KW-0863">Zinc-finger</keyword>
<feature type="compositionally biased region" description="Pro residues" evidence="5">
    <location>
        <begin position="280"/>
        <end position="292"/>
    </location>
</feature>
<gene>
    <name evidence="7" type="ORF">EBH_0022770</name>
</gene>
<protein>
    <recommendedName>
        <fullName evidence="6">DNL-type domain-containing protein</fullName>
    </recommendedName>
</protein>
<keyword evidence="1" id="KW-0479">Metal-binding</keyword>
<dbReference type="InterPro" id="IPR024158">
    <property type="entry name" value="Mt_import_TIM15"/>
</dbReference>
<evidence type="ECO:0000256" key="3">
    <source>
        <dbReference type="ARBA" id="ARBA00022833"/>
    </source>
</evidence>
<dbReference type="Pfam" id="PF05180">
    <property type="entry name" value="zf-DNL"/>
    <property type="match status" value="1"/>
</dbReference>
<dbReference type="PROSITE" id="PS51501">
    <property type="entry name" value="ZF_DNL"/>
    <property type="match status" value="1"/>
</dbReference>
<evidence type="ECO:0000259" key="6">
    <source>
        <dbReference type="PROSITE" id="PS51501"/>
    </source>
</evidence>
<evidence type="ECO:0000256" key="1">
    <source>
        <dbReference type="ARBA" id="ARBA00022723"/>
    </source>
</evidence>
<reference evidence="7" key="1">
    <citation type="submission" date="2013-10" db="EMBL/GenBank/DDBJ databases">
        <title>Genomic analysis of the causative agents of coccidiosis in chickens.</title>
        <authorList>
            <person name="Reid A.J."/>
            <person name="Blake D."/>
            <person name="Billington K."/>
            <person name="Browne H."/>
            <person name="Dunn M."/>
            <person name="Hung S."/>
            <person name="Kawahara F."/>
            <person name="Miranda-Saavedra D."/>
            <person name="Mourier T."/>
            <person name="Nagra H."/>
            <person name="Otto T.D."/>
            <person name="Rawlings N."/>
            <person name="Sanchez A."/>
            <person name="Sanders M."/>
            <person name="Subramaniam C."/>
            <person name="Tay Y."/>
            <person name="Dear P."/>
            <person name="Doerig C."/>
            <person name="Gruber A."/>
            <person name="Parkinson J."/>
            <person name="Shirley M."/>
            <person name="Wan K.L."/>
            <person name="Berriman M."/>
            <person name="Tomley F."/>
            <person name="Pain A."/>
        </authorList>
    </citation>
    <scope>NUCLEOTIDE SEQUENCE [LARGE SCALE GENOMIC DNA]</scope>
    <source>
        <strain evidence="7">Houghton</strain>
    </source>
</reference>
<proteinExistence type="predicted"/>
<feature type="domain" description="DNL-type" evidence="6">
    <location>
        <begin position="179"/>
        <end position="282"/>
    </location>
</feature>
<dbReference type="GO" id="GO:0008270">
    <property type="term" value="F:zinc ion binding"/>
    <property type="evidence" value="ECO:0007669"/>
    <property type="project" value="UniProtKB-KW"/>
</dbReference>
<dbReference type="VEuPathDB" id="ToxoDB:EBH_0022770"/>
<keyword evidence="8" id="KW-1185">Reference proteome</keyword>
<accession>U6LK39</accession>
<evidence type="ECO:0000256" key="2">
    <source>
        <dbReference type="ARBA" id="ARBA00022771"/>
    </source>
</evidence>
<dbReference type="GO" id="GO:0006457">
    <property type="term" value="P:protein folding"/>
    <property type="evidence" value="ECO:0007669"/>
    <property type="project" value="TreeGrafter"/>
</dbReference>
<evidence type="ECO:0000256" key="5">
    <source>
        <dbReference type="SAM" id="MobiDB-lite"/>
    </source>
</evidence>
<dbReference type="OrthoDB" id="512667at2759"/>
<keyword evidence="3" id="KW-0862">Zinc</keyword>
<reference evidence="7" key="2">
    <citation type="submission" date="2013-10" db="EMBL/GenBank/DDBJ databases">
        <authorList>
            <person name="Aslett M."/>
        </authorList>
    </citation>
    <scope>NUCLEOTIDE SEQUENCE [LARGE SCALE GENOMIC DNA]</scope>
    <source>
        <strain evidence="7">Houghton</strain>
    </source>
</reference>
<feature type="compositionally biased region" description="Low complexity" evidence="5">
    <location>
        <begin position="136"/>
        <end position="158"/>
    </location>
</feature>
<evidence type="ECO:0000313" key="7">
    <source>
        <dbReference type="EMBL" id="CDJ48904.1"/>
    </source>
</evidence>
<dbReference type="GO" id="GO:0051087">
    <property type="term" value="F:protein-folding chaperone binding"/>
    <property type="evidence" value="ECO:0007669"/>
    <property type="project" value="TreeGrafter"/>
</dbReference>
<dbReference type="GO" id="GO:0005739">
    <property type="term" value="C:mitochondrion"/>
    <property type="evidence" value="ECO:0007669"/>
    <property type="project" value="TreeGrafter"/>
</dbReference>
<dbReference type="GO" id="GO:0030150">
    <property type="term" value="P:protein import into mitochondrial matrix"/>
    <property type="evidence" value="ECO:0007669"/>
    <property type="project" value="TreeGrafter"/>
</dbReference>
<sequence length="292" mass="30063">MIARRLVGAPLGAPAGPTASSWGPTGNLLLTQRKTVREFGRRLIWQPASPSVAAATSTATPGAATVAAAEAAMAAGTSTGGVATATPRHLASSHAFHTVWAAPEVSLSSFSGYRCWQGPLRRLMTTGPPGAPSESPPVTATAAAAVSGAPEAAEGPPGEMTGTPKIHFDLSRVPGTKNARDGYLTLIFTCCKCNTRSAKKFSKVAYTKGVVIVRCPGCNNRRAALILCFFFAAFGGGSFEVVRGDGKRCGDDFGGEGREDAHLLDIEIQDSSEQKADPPTASPTPKAPGTKP</sequence>
<dbReference type="PANTHER" id="PTHR20922:SF13">
    <property type="entry name" value="DNL-TYPE ZINC FINGER PROTEIN"/>
    <property type="match status" value="1"/>
</dbReference>